<dbReference type="Proteomes" id="UP001597337">
    <property type="component" value="Unassembled WGS sequence"/>
</dbReference>
<accession>A0ABW4YC55</accession>
<evidence type="ECO:0000313" key="2">
    <source>
        <dbReference type="EMBL" id="MFD2113218.1"/>
    </source>
</evidence>
<evidence type="ECO:0000313" key="3">
    <source>
        <dbReference type="Proteomes" id="UP001597337"/>
    </source>
</evidence>
<keyword evidence="1" id="KW-1133">Transmembrane helix</keyword>
<evidence type="ECO:0000256" key="1">
    <source>
        <dbReference type="SAM" id="Phobius"/>
    </source>
</evidence>
<keyword evidence="1" id="KW-0472">Membrane</keyword>
<name>A0ABW4YC55_9GAMM</name>
<reference evidence="3" key="1">
    <citation type="journal article" date="2019" name="Int. J. Syst. Evol. Microbiol.">
        <title>The Global Catalogue of Microorganisms (GCM) 10K type strain sequencing project: providing services to taxonomists for standard genome sequencing and annotation.</title>
        <authorList>
            <consortium name="The Broad Institute Genomics Platform"/>
            <consortium name="The Broad Institute Genome Sequencing Center for Infectious Disease"/>
            <person name="Wu L."/>
            <person name="Ma J."/>
        </authorList>
    </citation>
    <scope>NUCLEOTIDE SEQUENCE [LARGE SCALE GENOMIC DNA]</scope>
    <source>
        <strain evidence="3">KACC 12597</strain>
    </source>
</reference>
<sequence length="95" mass="10496">MLDLSFLDKGLLDGAGLNLCSIRYDRSMLLAVLSAVYPLLIAMRTSLLDVLRRLDFAFVMLGLLVVNAWFGWRASEAANMLARTDVACCAAIELR</sequence>
<dbReference type="EMBL" id="JBHUHX010000047">
    <property type="protein sequence ID" value="MFD2113218.1"/>
    <property type="molecule type" value="Genomic_DNA"/>
</dbReference>
<dbReference type="RefSeq" id="WP_386027939.1">
    <property type="nucleotide sequence ID" value="NZ_JBHUHX010000047.1"/>
</dbReference>
<proteinExistence type="predicted"/>
<keyword evidence="3" id="KW-1185">Reference proteome</keyword>
<comment type="caution">
    <text evidence="2">The sequence shown here is derived from an EMBL/GenBank/DDBJ whole genome shotgun (WGS) entry which is preliminary data.</text>
</comment>
<organism evidence="2 3">
    <name type="scientific">Thiorhodococcus fuscus</name>
    <dbReference type="NCBI Taxonomy" id="527200"/>
    <lineage>
        <taxon>Bacteria</taxon>
        <taxon>Pseudomonadati</taxon>
        <taxon>Pseudomonadota</taxon>
        <taxon>Gammaproteobacteria</taxon>
        <taxon>Chromatiales</taxon>
        <taxon>Chromatiaceae</taxon>
        <taxon>Thiorhodococcus</taxon>
    </lineage>
</organism>
<feature type="transmembrane region" description="Helical" evidence="1">
    <location>
        <begin position="54"/>
        <end position="72"/>
    </location>
</feature>
<protein>
    <submittedName>
        <fullName evidence="2">Uncharacterized protein</fullName>
    </submittedName>
</protein>
<feature type="transmembrane region" description="Helical" evidence="1">
    <location>
        <begin position="28"/>
        <end position="47"/>
    </location>
</feature>
<gene>
    <name evidence="2" type="ORF">ACFSJC_15315</name>
</gene>
<keyword evidence="1" id="KW-0812">Transmembrane</keyword>